<comment type="similarity">
    <text evidence="1">Belongs to the LysR transcriptional regulatory family.</text>
</comment>
<dbReference type="GO" id="GO:0003700">
    <property type="term" value="F:DNA-binding transcription factor activity"/>
    <property type="evidence" value="ECO:0007669"/>
    <property type="project" value="InterPro"/>
</dbReference>
<dbReference type="GO" id="GO:0006351">
    <property type="term" value="P:DNA-templated transcription"/>
    <property type="evidence" value="ECO:0007669"/>
    <property type="project" value="TreeGrafter"/>
</dbReference>
<dbReference type="Proteomes" id="UP000271700">
    <property type="component" value="Unassembled WGS sequence"/>
</dbReference>
<sequence length="292" mass="32333">MDNWDEVRTAYQVARMGTVSGAADVLGVHHATVIRHIDAIEARLGVKLFQRHARGYTPTEAGKDLLRVAQATEDQFNQLVGRMKGRGDDVAGELVVTSLASLAPLIVPTLSEFQQTHPGLIVRYLTGDRLFRLEYGEAHVAIRAGAAPDQPDNVVQPFIAQEVGLFASKGYIARHGKPSSVEDFANHHFVGNDDENSRAPFSRWLRANAPEPAITFRCTNNFCMREAVLAGAGIGFMARWEAARDPDLVEVMEPLPEWSGKLWLVTHVDLHRTTKVQAFLSFLKDQSKGWLP</sequence>
<name>A0A497ZHI6_9RHOB</name>
<dbReference type="InterPro" id="IPR036390">
    <property type="entry name" value="WH_DNA-bd_sf"/>
</dbReference>
<protein>
    <submittedName>
        <fullName evidence="6">LysR family transcriptional regulator</fullName>
    </submittedName>
</protein>
<dbReference type="InterPro" id="IPR005119">
    <property type="entry name" value="LysR_subst-bd"/>
</dbReference>
<evidence type="ECO:0000256" key="1">
    <source>
        <dbReference type="ARBA" id="ARBA00009437"/>
    </source>
</evidence>
<dbReference type="Pfam" id="PF03466">
    <property type="entry name" value="LysR_substrate"/>
    <property type="match status" value="1"/>
</dbReference>
<dbReference type="Gene3D" id="1.10.10.10">
    <property type="entry name" value="Winged helix-like DNA-binding domain superfamily/Winged helix DNA-binding domain"/>
    <property type="match status" value="1"/>
</dbReference>
<evidence type="ECO:0000259" key="5">
    <source>
        <dbReference type="PROSITE" id="PS50931"/>
    </source>
</evidence>
<evidence type="ECO:0000313" key="6">
    <source>
        <dbReference type="EMBL" id="RLK08091.1"/>
    </source>
</evidence>
<keyword evidence="7" id="KW-1185">Reference proteome</keyword>
<dbReference type="OrthoDB" id="9796526at2"/>
<dbReference type="SUPFAM" id="SSF46785">
    <property type="entry name" value="Winged helix' DNA-binding domain"/>
    <property type="match status" value="1"/>
</dbReference>
<dbReference type="Pfam" id="PF00126">
    <property type="entry name" value="HTH_1"/>
    <property type="match status" value="1"/>
</dbReference>
<evidence type="ECO:0000256" key="4">
    <source>
        <dbReference type="ARBA" id="ARBA00023163"/>
    </source>
</evidence>
<dbReference type="InterPro" id="IPR000847">
    <property type="entry name" value="LysR_HTH_N"/>
</dbReference>
<keyword evidence="3" id="KW-0238">DNA-binding</keyword>
<comment type="caution">
    <text evidence="6">The sequence shown here is derived from an EMBL/GenBank/DDBJ whole genome shotgun (WGS) entry which is preliminary data.</text>
</comment>
<dbReference type="InterPro" id="IPR058163">
    <property type="entry name" value="LysR-type_TF_proteobact-type"/>
</dbReference>
<dbReference type="STRING" id="981384.GCA_000192475_04365"/>
<evidence type="ECO:0000313" key="7">
    <source>
        <dbReference type="Proteomes" id="UP000271700"/>
    </source>
</evidence>
<dbReference type="PANTHER" id="PTHR30537">
    <property type="entry name" value="HTH-TYPE TRANSCRIPTIONAL REGULATOR"/>
    <property type="match status" value="1"/>
</dbReference>
<keyword evidence="4" id="KW-0804">Transcription</keyword>
<evidence type="ECO:0000256" key="2">
    <source>
        <dbReference type="ARBA" id="ARBA00023015"/>
    </source>
</evidence>
<feature type="domain" description="HTH lysR-type" evidence="5">
    <location>
        <begin position="1"/>
        <end position="59"/>
    </location>
</feature>
<dbReference type="RefSeq" id="WP_010437605.1">
    <property type="nucleotide sequence ID" value="NZ_AEYW01000001.1"/>
</dbReference>
<dbReference type="EMBL" id="RCCT01000002">
    <property type="protein sequence ID" value="RLK08091.1"/>
    <property type="molecule type" value="Genomic_DNA"/>
</dbReference>
<reference evidence="6 7" key="1">
    <citation type="submission" date="2018-10" db="EMBL/GenBank/DDBJ databases">
        <title>Genomic Encyclopedia of Archaeal and Bacterial Type Strains, Phase II (KMG-II): from individual species to whole genera.</title>
        <authorList>
            <person name="Goeker M."/>
        </authorList>
    </citation>
    <scope>NUCLEOTIDE SEQUENCE [LARGE SCALE GENOMIC DNA]</scope>
    <source>
        <strain evidence="6 7">DSM 29317</strain>
    </source>
</reference>
<proteinExistence type="inferred from homology"/>
<gene>
    <name evidence="6" type="ORF">CLV75_1760</name>
</gene>
<dbReference type="Gene3D" id="3.40.190.290">
    <property type="match status" value="1"/>
</dbReference>
<accession>A0A497ZHI6</accession>
<dbReference type="InterPro" id="IPR036388">
    <property type="entry name" value="WH-like_DNA-bd_sf"/>
</dbReference>
<evidence type="ECO:0000256" key="3">
    <source>
        <dbReference type="ARBA" id="ARBA00023125"/>
    </source>
</evidence>
<dbReference type="AlphaFoldDB" id="A0A497ZHI6"/>
<dbReference type="PROSITE" id="PS50931">
    <property type="entry name" value="HTH_LYSR"/>
    <property type="match status" value="1"/>
</dbReference>
<dbReference type="PANTHER" id="PTHR30537:SF3">
    <property type="entry name" value="TRANSCRIPTIONAL REGULATORY PROTEIN"/>
    <property type="match status" value="1"/>
</dbReference>
<organism evidence="6 7">
    <name type="scientific">Ruegeria conchae</name>
    <dbReference type="NCBI Taxonomy" id="981384"/>
    <lineage>
        <taxon>Bacteria</taxon>
        <taxon>Pseudomonadati</taxon>
        <taxon>Pseudomonadota</taxon>
        <taxon>Alphaproteobacteria</taxon>
        <taxon>Rhodobacterales</taxon>
        <taxon>Roseobacteraceae</taxon>
        <taxon>Ruegeria</taxon>
    </lineage>
</organism>
<dbReference type="GO" id="GO:0043565">
    <property type="term" value="F:sequence-specific DNA binding"/>
    <property type="evidence" value="ECO:0007669"/>
    <property type="project" value="TreeGrafter"/>
</dbReference>
<keyword evidence="2" id="KW-0805">Transcription regulation</keyword>
<dbReference type="SUPFAM" id="SSF53850">
    <property type="entry name" value="Periplasmic binding protein-like II"/>
    <property type="match status" value="1"/>
</dbReference>